<dbReference type="PROSITE" id="PS00455">
    <property type="entry name" value="AMP_BINDING"/>
    <property type="match status" value="1"/>
</dbReference>
<dbReference type="Gene3D" id="3.40.50.12780">
    <property type="entry name" value="N-terminal domain of ligase-like"/>
    <property type="match status" value="1"/>
</dbReference>
<keyword evidence="8" id="KW-1185">Reference proteome</keyword>
<dbReference type="SUPFAM" id="SSF47336">
    <property type="entry name" value="ACP-like"/>
    <property type="match status" value="1"/>
</dbReference>
<accession>A0A0G2HAC8</accession>
<feature type="domain" description="Carrier" evidence="5">
    <location>
        <begin position="567"/>
        <end position="635"/>
    </location>
</feature>
<evidence type="ECO:0000256" key="2">
    <source>
        <dbReference type="ARBA" id="ARBA00022553"/>
    </source>
</evidence>
<evidence type="ECO:0000313" key="7">
    <source>
        <dbReference type="EMBL" id="KKY25525.1"/>
    </source>
</evidence>
<feature type="domain" description="AMP-dependent synthetase/ligase" evidence="4">
    <location>
        <begin position="62"/>
        <end position="356"/>
    </location>
</feature>
<dbReference type="Gene3D" id="3.40.50.720">
    <property type="entry name" value="NAD(P)-binding Rossmann-like Domain"/>
    <property type="match status" value="1"/>
</dbReference>
<sequence>MTTTTLTVAAPELSHPPPSLQVKGARFPPPETFHTINGLLKSHAEDPEDPPLICYPASGVADFEEHTARHLDKFTDAAVARYMELGLQPADPLQDKAPVVAVLSPSSFEVILTIFALNRLGWSALFLSTRLSPPAYVRLLELSDCNTIITTPSFTSTIEDINHERPCKSVPIIQREDYRNRQSPHFHRECDPIKESRKIAWIIHSSGSTGFPKPIFLSNYACLANFRKSFGLRGFCISPLFHSHGLMELFRAFYTKAPMYLGNYAFPVTRQNLLSAISAAKPDLMPAVPYVLKLLAETDSGIRELARMKIVLYGGSSCPDVLGDKLVAHGVNLVGNYGATETGQIMTSNRPAGDKEWSYLRLHYPVAYHTLMDEISPGIFECVALDGLPSKGPSNSDNPPNSFRTRDLFIRHPDPNKSNYWKFVSRLDDRITLVKGEKVLPIPIEGRIRQHELVKEVAVFGFEKSVPGALVFRDERASGLNDKQFVDAIWPAIEDANSIAETFSRIPKELVVPLVADTAYPKTDKGTFIRAQLYNVFADTINAAYDTFENGKTGSLQLSIPELQTFLLQKFREELNINLEGSESDIFAAGVDSLQTTRMWRIIKQELDLGEDGAERLSQNIVFEKGTVTALARYLYFLRTAEGDDEVTDELEVMKELIDKYSTFEKHLPQTTTRPEKDTVLLTGATGNFGAFLLRDLLLLDHISTVVALVRAPDLPTARARVLDSLTARKIHLDPHLHLSKLLALPSDLSDPNLGLSTPHLTDLLSRLTHVIHSAWAVNFNLGVRSFESQHIRGLYNLINICLRVRLPSPARFFFCSSVSVASGTKSRPAVIPELVLEDLSQAQNMGYGRSKMVGEHIVRNAMTQRPEMLARTFRIGQLAGDTGTAEWNDTEAIPLMIRTAVSLGALPALDEFHLYLPVDICSTLLLRLTFPPETPHPSTPSLVYNILSPASHRFHWTRDLLPYLTQHTILPSFQTLSFPLWLSKLKQTPNDNDASKKLVGFWEGKYSSTSTTAVPPSSSNVPAAAAADKTSDSEESTRSHTKAEESLLNFQQDTTIRDCAGVFEEYLDTDEEKGKGKGKGKGLLDPESGLMARYVEMWMEKWEGGGFLAKFEC</sequence>
<gene>
    <name evidence="7" type="ORF">UCRPC4_g01789</name>
</gene>
<dbReference type="Proteomes" id="UP000053317">
    <property type="component" value="Unassembled WGS sequence"/>
</dbReference>
<name>A0A0G2HAC8_PHACM</name>
<dbReference type="SUPFAM" id="SSF51735">
    <property type="entry name" value="NAD(P)-binding Rossmann-fold domains"/>
    <property type="match status" value="1"/>
</dbReference>
<feature type="compositionally biased region" description="Low complexity" evidence="3">
    <location>
        <begin position="1009"/>
        <end position="1028"/>
    </location>
</feature>
<dbReference type="AlphaFoldDB" id="A0A0G2HAC8"/>
<dbReference type="InterPro" id="IPR020845">
    <property type="entry name" value="AMP-binding_CS"/>
</dbReference>
<dbReference type="Gene3D" id="1.10.1200.10">
    <property type="entry name" value="ACP-like"/>
    <property type="match status" value="1"/>
</dbReference>
<dbReference type="InterPro" id="IPR036736">
    <property type="entry name" value="ACP-like_sf"/>
</dbReference>
<dbReference type="Pfam" id="PF07993">
    <property type="entry name" value="NAD_binding_4"/>
    <property type="match status" value="1"/>
</dbReference>
<evidence type="ECO:0000256" key="3">
    <source>
        <dbReference type="SAM" id="MobiDB-lite"/>
    </source>
</evidence>
<dbReference type="InterPro" id="IPR013120">
    <property type="entry name" value="FAR_NAD-bd"/>
</dbReference>
<evidence type="ECO:0000259" key="6">
    <source>
        <dbReference type="Pfam" id="PF07993"/>
    </source>
</evidence>
<dbReference type="InterPro" id="IPR042099">
    <property type="entry name" value="ANL_N_sf"/>
</dbReference>
<dbReference type="PANTHER" id="PTHR43439:SF2">
    <property type="entry name" value="ENZYME, PUTATIVE (JCVI)-RELATED"/>
    <property type="match status" value="1"/>
</dbReference>
<evidence type="ECO:0000259" key="4">
    <source>
        <dbReference type="Pfam" id="PF00501"/>
    </source>
</evidence>
<organism evidence="7 8">
    <name type="scientific">Phaeomoniella chlamydospora</name>
    <name type="common">Phaeoacremonium chlamydosporum</name>
    <dbReference type="NCBI Taxonomy" id="158046"/>
    <lineage>
        <taxon>Eukaryota</taxon>
        <taxon>Fungi</taxon>
        <taxon>Dikarya</taxon>
        <taxon>Ascomycota</taxon>
        <taxon>Pezizomycotina</taxon>
        <taxon>Eurotiomycetes</taxon>
        <taxon>Chaetothyriomycetidae</taxon>
        <taxon>Phaeomoniellales</taxon>
        <taxon>Phaeomoniellaceae</taxon>
        <taxon>Phaeomoniella</taxon>
    </lineage>
</organism>
<feature type="domain" description="Thioester reductase (TE)" evidence="6">
    <location>
        <begin position="682"/>
        <end position="923"/>
    </location>
</feature>
<protein>
    <submittedName>
        <fullName evidence="7">Putative nrps-like enzyme</fullName>
    </submittedName>
</protein>
<evidence type="ECO:0000259" key="5">
    <source>
        <dbReference type="Pfam" id="PF00550"/>
    </source>
</evidence>
<dbReference type="EMBL" id="LCWF01000041">
    <property type="protein sequence ID" value="KKY25525.1"/>
    <property type="molecule type" value="Genomic_DNA"/>
</dbReference>
<dbReference type="Pfam" id="PF00501">
    <property type="entry name" value="AMP-binding"/>
    <property type="match status" value="1"/>
</dbReference>
<dbReference type="PANTHER" id="PTHR43439">
    <property type="entry name" value="PHENYLACETATE-COENZYME A LIGASE"/>
    <property type="match status" value="1"/>
</dbReference>
<feature type="region of interest" description="Disordered" evidence="3">
    <location>
        <begin position="1009"/>
        <end position="1046"/>
    </location>
</feature>
<keyword evidence="1" id="KW-0596">Phosphopantetheine</keyword>
<comment type="caution">
    <text evidence="7">The sequence shown here is derived from an EMBL/GenBank/DDBJ whole genome shotgun (WGS) entry which is preliminary data.</text>
</comment>
<keyword evidence="2" id="KW-0597">Phosphoprotein</keyword>
<evidence type="ECO:0000256" key="1">
    <source>
        <dbReference type="ARBA" id="ARBA00022450"/>
    </source>
</evidence>
<dbReference type="InterPro" id="IPR036291">
    <property type="entry name" value="NAD(P)-bd_dom_sf"/>
</dbReference>
<reference evidence="7 8" key="2">
    <citation type="submission" date="2015-05" db="EMBL/GenBank/DDBJ databases">
        <authorList>
            <person name="Morales-Cruz A."/>
            <person name="Amrine K.C."/>
            <person name="Cantu D."/>
        </authorList>
    </citation>
    <scope>NUCLEOTIDE SEQUENCE [LARGE SCALE GENOMIC DNA]</scope>
    <source>
        <strain evidence="7">UCRPC4</strain>
    </source>
</reference>
<proteinExistence type="predicted"/>
<dbReference type="InterPro" id="IPR000873">
    <property type="entry name" value="AMP-dep_synth/lig_dom"/>
</dbReference>
<feature type="compositionally biased region" description="Basic and acidic residues" evidence="3">
    <location>
        <begin position="1030"/>
        <end position="1046"/>
    </location>
</feature>
<dbReference type="SUPFAM" id="SSF56801">
    <property type="entry name" value="Acetyl-CoA synthetase-like"/>
    <property type="match status" value="1"/>
</dbReference>
<dbReference type="Pfam" id="PF00550">
    <property type="entry name" value="PP-binding"/>
    <property type="match status" value="1"/>
</dbReference>
<evidence type="ECO:0000313" key="8">
    <source>
        <dbReference type="Proteomes" id="UP000053317"/>
    </source>
</evidence>
<dbReference type="Pfam" id="PF23562">
    <property type="entry name" value="AMP-binding_C_3"/>
    <property type="match status" value="1"/>
</dbReference>
<reference evidence="7 8" key="1">
    <citation type="submission" date="2015-05" db="EMBL/GenBank/DDBJ databases">
        <title>Distinctive expansion of gene families associated with plant cell wall degradation and secondary metabolism in the genomes of grapevine trunk pathogens.</title>
        <authorList>
            <person name="Lawrence D.P."/>
            <person name="Travadon R."/>
            <person name="Rolshausen P.E."/>
            <person name="Baumgartner K."/>
        </authorList>
    </citation>
    <scope>NUCLEOTIDE SEQUENCE [LARGE SCALE GENOMIC DNA]</scope>
    <source>
        <strain evidence="7">UCRPC4</strain>
    </source>
</reference>
<dbReference type="InterPro" id="IPR051414">
    <property type="entry name" value="Adenylate-forming_Reductase"/>
</dbReference>
<dbReference type="OrthoDB" id="429813at2759"/>
<dbReference type="InterPro" id="IPR009081">
    <property type="entry name" value="PP-bd_ACP"/>
</dbReference>